<gene>
    <name evidence="2" type="ORF">BJ875DRAFT_442136</name>
</gene>
<keyword evidence="3" id="KW-1185">Reference proteome</keyword>
<dbReference type="AlphaFoldDB" id="A0A9P8C4V8"/>
<sequence length="363" mass="40662">MAKRSAPSDLGPPSSAYKSSQVATPNSSVSDLKDESTDCPTSKKRKMTPLMPIVFTSPGKKADTRMMVFNQEFQVYSEGIKMNSMFFQKFFGHQNQATSTSVFKDWKYEWFTMIEEDGGWCLTSDPKGHEENSTKVEETAFNNILRALFLQQSVIGDGLDLMAFTELADYYLCLPAAQNSLHASLLHNHILNADIQKDCVMLLECAYKLRHEVLFRDCLIHTLGPFSKPKCLELVNPTLRNLANSELTKLKVKLCGVQTIITEIINDSKAADAQKIIGLAADSKGSNGRLALACWFRKLYQLEGTVKDCTGASLVRYLDPVLKNNLRVGNSNIPAGEGRFKDSFLCTMITKSQLPWDLEQKDW</sequence>
<proteinExistence type="predicted"/>
<evidence type="ECO:0008006" key="4">
    <source>
        <dbReference type="Google" id="ProtNLM"/>
    </source>
</evidence>
<reference evidence="2" key="1">
    <citation type="journal article" date="2021" name="IMA Fungus">
        <title>Genomic characterization of three marine fungi, including Emericellopsis atlantica sp. nov. with signatures of a generalist lifestyle and marine biomass degradation.</title>
        <authorList>
            <person name="Hagestad O.C."/>
            <person name="Hou L."/>
            <person name="Andersen J.H."/>
            <person name="Hansen E.H."/>
            <person name="Altermark B."/>
            <person name="Li C."/>
            <person name="Kuhnert E."/>
            <person name="Cox R.J."/>
            <person name="Crous P.W."/>
            <person name="Spatafora J.W."/>
            <person name="Lail K."/>
            <person name="Amirebrahimi M."/>
            <person name="Lipzen A."/>
            <person name="Pangilinan J."/>
            <person name="Andreopoulos W."/>
            <person name="Hayes R.D."/>
            <person name="Ng V."/>
            <person name="Grigoriev I.V."/>
            <person name="Jackson S.A."/>
            <person name="Sutton T.D.S."/>
            <person name="Dobson A.D.W."/>
            <person name="Rama T."/>
        </authorList>
    </citation>
    <scope>NUCLEOTIDE SEQUENCE</scope>
    <source>
        <strain evidence="2">TRa018bII</strain>
    </source>
</reference>
<evidence type="ECO:0000313" key="2">
    <source>
        <dbReference type="EMBL" id="KAG9233547.1"/>
    </source>
</evidence>
<dbReference type="OrthoDB" id="2129688at2759"/>
<dbReference type="Proteomes" id="UP000824998">
    <property type="component" value="Unassembled WGS sequence"/>
</dbReference>
<protein>
    <recommendedName>
        <fullName evidence="4">BTB domain-containing protein</fullName>
    </recommendedName>
</protein>
<accession>A0A9P8C4V8</accession>
<organism evidence="2 3">
    <name type="scientific">Amylocarpus encephaloides</name>
    <dbReference type="NCBI Taxonomy" id="45428"/>
    <lineage>
        <taxon>Eukaryota</taxon>
        <taxon>Fungi</taxon>
        <taxon>Dikarya</taxon>
        <taxon>Ascomycota</taxon>
        <taxon>Pezizomycotina</taxon>
        <taxon>Leotiomycetes</taxon>
        <taxon>Helotiales</taxon>
        <taxon>Helotiales incertae sedis</taxon>
        <taxon>Amylocarpus</taxon>
    </lineage>
</organism>
<evidence type="ECO:0000313" key="3">
    <source>
        <dbReference type="Proteomes" id="UP000824998"/>
    </source>
</evidence>
<feature type="region of interest" description="Disordered" evidence="1">
    <location>
        <begin position="1"/>
        <end position="44"/>
    </location>
</feature>
<comment type="caution">
    <text evidence="2">The sequence shown here is derived from an EMBL/GenBank/DDBJ whole genome shotgun (WGS) entry which is preliminary data.</text>
</comment>
<name>A0A9P8C4V8_9HELO</name>
<feature type="compositionally biased region" description="Polar residues" evidence="1">
    <location>
        <begin position="16"/>
        <end position="30"/>
    </location>
</feature>
<dbReference type="EMBL" id="MU251496">
    <property type="protein sequence ID" value="KAG9233547.1"/>
    <property type="molecule type" value="Genomic_DNA"/>
</dbReference>
<evidence type="ECO:0000256" key="1">
    <source>
        <dbReference type="SAM" id="MobiDB-lite"/>
    </source>
</evidence>